<dbReference type="AlphaFoldDB" id="A0AA36BYM1"/>
<sequence length="201" mass="23732">MRSDHKSLLLHTEIRWLPRGQVLTRLAELHEEVAIFLEDNSDFAKYLRDEEFVLRLTYLADIFSKLNDLNLYLQGTEGISIFAIHEKIRGFMKKLVLWKNCINKRNYDRFETFEIFVMENKAKVDDGIIIEISEHLNKLNESFEFYFHKVMNTIQQKRWIMNPFQPDVTTGISTKAGEELIDLSEDSSLKMTFNTGIWCLS</sequence>
<evidence type="ECO:0008006" key="3">
    <source>
        <dbReference type="Google" id="ProtNLM"/>
    </source>
</evidence>
<evidence type="ECO:0000313" key="2">
    <source>
        <dbReference type="Proteomes" id="UP001162480"/>
    </source>
</evidence>
<accession>A0AA36BYM1</accession>
<protein>
    <recommendedName>
        <fullName evidence="3">Zinc finger BED domain-containing protein 5-like</fullName>
    </recommendedName>
</protein>
<dbReference type="Proteomes" id="UP001162480">
    <property type="component" value="Chromosome 28"/>
</dbReference>
<proteinExistence type="predicted"/>
<dbReference type="PANTHER" id="PTHR45913">
    <property type="entry name" value="EPM2A-INTERACTING PROTEIN 1"/>
    <property type="match status" value="1"/>
</dbReference>
<organism evidence="1 2">
    <name type="scientific">Octopus vulgaris</name>
    <name type="common">Common octopus</name>
    <dbReference type="NCBI Taxonomy" id="6645"/>
    <lineage>
        <taxon>Eukaryota</taxon>
        <taxon>Metazoa</taxon>
        <taxon>Spiralia</taxon>
        <taxon>Lophotrochozoa</taxon>
        <taxon>Mollusca</taxon>
        <taxon>Cephalopoda</taxon>
        <taxon>Coleoidea</taxon>
        <taxon>Octopodiformes</taxon>
        <taxon>Octopoda</taxon>
        <taxon>Incirrata</taxon>
        <taxon>Octopodidae</taxon>
        <taxon>Octopus</taxon>
    </lineage>
</organism>
<keyword evidence="2" id="KW-1185">Reference proteome</keyword>
<name>A0AA36BYM1_OCTVU</name>
<reference evidence="1" key="1">
    <citation type="submission" date="2023-08" db="EMBL/GenBank/DDBJ databases">
        <authorList>
            <person name="Alioto T."/>
            <person name="Alioto T."/>
            <person name="Gomez Garrido J."/>
        </authorList>
    </citation>
    <scope>NUCLEOTIDE SEQUENCE</scope>
</reference>
<dbReference type="PANTHER" id="PTHR45913:SF19">
    <property type="entry name" value="LOW QUALITY PROTEIN: ZINC FINGER BED DOMAIN-CONTAINING PROTEIN 5-LIKE"/>
    <property type="match status" value="1"/>
</dbReference>
<evidence type="ECO:0000313" key="1">
    <source>
        <dbReference type="EMBL" id="CAI9743101.1"/>
    </source>
</evidence>
<dbReference type="EMBL" id="OX597841">
    <property type="protein sequence ID" value="CAI9743101.1"/>
    <property type="molecule type" value="Genomic_DNA"/>
</dbReference>
<gene>
    <name evidence="1" type="ORF">OCTVUL_1B012852</name>
</gene>